<protein>
    <submittedName>
        <fullName evidence="4">NUDIX hydrolase</fullName>
    </submittedName>
</protein>
<comment type="cofactor">
    <cofactor evidence="1">
        <name>Mg(2+)</name>
        <dbReference type="ChEBI" id="CHEBI:18420"/>
    </cofactor>
</comment>
<dbReference type="PROSITE" id="PS51462">
    <property type="entry name" value="NUDIX"/>
    <property type="match status" value="1"/>
</dbReference>
<gene>
    <name evidence="4" type="ORF">J5N55_14650</name>
</gene>
<organism evidence="4 5">
    <name type="scientific">Acinetobacter haemolyticus</name>
    <dbReference type="NCBI Taxonomy" id="29430"/>
    <lineage>
        <taxon>Bacteria</taxon>
        <taxon>Pseudomonadati</taxon>
        <taxon>Pseudomonadota</taxon>
        <taxon>Gammaproteobacteria</taxon>
        <taxon>Moraxellales</taxon>
        <taxon>Moraxellaceae</taxon>
        <taxon>Acinetobacter</taxon>
    </lineage>
</organism>
<comment type="caution">
    <text evidence="4">The sequence shown here is derived from an EMBL/GenBank/DDBJ whole genome shotgun (WGS) entry which is preliminary data.</text>
</comment>
<dbReference type="EMBL" id="JAGFOT010000017">
    <property type="protein sequence ID" value="MBO3659315.1"/>
    <property type="molecule type" value="Genomic_DNA"/>
</dbReference>
<evidence type="ECO:0000313" key="5">
    <source>
        <dbReference type="Proteomes" id="UP000670925"/>
    </source>
</evidence>
<evidence type="ECO:0000259" key="3">
    <source>
        <dbReference type="PROSITE" id="PS51462"/>
    </source>
</evidence>
<dbReference type="InterPro" id="IPR000086">
    <property type="entry name" value="NUDIX_hydrolase_dom"/>
</dbReference>
<dbReference type="InterPro" id="IPR020476">
    <property type="entry name" value="Nudix_hydrolase"/>
</dbReference>
<dbReference type="PANTHER" id="PTHR43046">
    <property type="entry name" value="GDP-MANNOSE MANNOSYL HYDROLASE"/>
    <property type="match status" value="1"/>
</dbReference>
<name>A0AAW4J893_ACIHA</name>
<dbReference type="CDD" id="cd04678">
    <property type="entry name" value="NUDIX_MTH2_Nudt15"/>
    <property type="match status" value="1"/>
</dbReference>
<evidence type="ECO:0000313" key="4">
    <source>
        <dbReference type="EMBL" id="MBO3659315.1"/>
    </source>
</evidence>
<dbReference type="Pfam" id="PF00293">
    <property type="entry name" value="NUDIX"/>
    <property type="match status" value="1"/>
</dbReference>
<accession>A0AAW4J893</accession>
<dbReference type="Gene3D" id="3.90.79.10">
    <property type="entry name" value="Nucleoside Triphosphate Pyrophosphohydrolase"/>
    <property type="match status" value="1"/>
</dbReference>
<sequence>MVIDEAGHILLGSRIKVGETPTWCFPGGKVEPHESLEQSAAREVYEETGLKLVESELQPFTLLINQDQPRINSTVGLFYKLNDPTLKNDITVTEPDIFNEWAWFPLSKLPENLFPASAAMIKTWKESTLPKGWLSYPITLKG</sequence>
<dbReference type="Proteomes" id="UP000670925">
    <property type="component" value="Unassembled WGS sequence"/>
</dbReference>
<keyword evidence="2 4" id="KW-0378">Hydrolase</keyword>
<dbReference type="PANTHER" id="PTHR43046:SF14">
    <property type="entry name" value="MUTT_NUDIX FAMILY PROTEIN"/>
    <property type="match status" value="1"/>
</dbReference>
<evidence type="ECO:0000256" key="1">
    <source>
        <dbReference type="ARBA" id="ARBA00001946"/>
    </source>
</evidence>
<dbReference type="PRINTS" id="PR00502">
    <property type="entry name" value="NUDIXFAMILY"/>
</dbReference>
<proteinExistence type="predicted"/>
<dbReference type="GO" id="GO:0016787">
    <property type="term" value="F:hydrolase activity"/>
    <property type="evidence" value="ECO:0007669"/>
    <property type="project" value="UniProtKB-KW"/>
</dbReference>
<evidence type="ECO:0000256" key="2">
    <source>
        <dbReference type="ARBA" id="ARBA00022801"/>
    </source>
</evidence>
<dbReference type="AlphaFoldDB" id="A0AAW4J893"/>
<reference evidence="4" key="1">
    <citation type="submission" date="2021-03" db="EMBL/GenBank/DDBJ databases">
        <title>Acinetobacter spp. whole-genome sequenced from Terengganu.</title>
        <authorList>
            <person name="Mohd Rani F."/>
        </authorList>
    </citation>
    <scope>NUCLEOTIDE SEQUENCE</scope>
    <source>
        <strain evidence="4">AC1502</strain>
    </source>
</reference>
<dbReference type="SUPFAM" id="SSF55811">
    <property type="entry name" value="Nudix"/>
    <property type="match status" value="1"/>
</dbReference>
<dbReference type="InterPro" id="IPR015797">
    <property type="entry name" value="NUDIX_hydrolase-like_dom_sf"/>
</dbReference>
<feature type="domain" description="Nudix hydrolase" evidence="3">
    <location>
        <begin position="1"/>
        <end position="126"/>
    </location>
</feature>